<reference evidence="7 9" key="2">
    <citation type="submission" date="2018-03" db="EMBL/GenBank/DDBJ databases">
        <authorList>
            <person name="Fogelqvist J."/>
        </authorList>
    </citation>
    <scope>NUCLEOTIDE SEQUENCE [LARGE SCALE GENOMIC DNA]</scope>
</reference>
<dbReference type="InterPro" id="IPR035441">
    <property type="entry name" value="TFIIS/LEDGF_dom_sf"/>
</dbReference>
<organism evidence="6 8">
    <name type="scientific">Plasmodiophora brassicae</name>
    <name type="common">Clubroot disease agent</name>
    <dbReference type="NCBI Taxonomy" id="37360"/>
    <lineage>
        <taxon>Eukaryota</taxon>
        <taxon>Sar</taxon>
        <taxon>Rhizaria</taxon>
        <taxon>Endomyxa</taxon>
        <taxon>Phytomyxea</taxon>
        <taxon>Plasmodiophorida</taxon>
        <taxon>Plasmodiophoridae</taxon>
        <taxon>Plasmodiophora</taxon>
    </lineage>
</organism>
<dbReference type="Gene3D" id="6.10.250.3180">
    <property type="match status" value="1"/>
</dbReference>
<dbReference type="AlphaFoldDB" id="A0A0G4IKK0"/>
<dbReference type="PROSITE" id="PS51319">
    <property type="entry name" value="TFIIS_N"/>
    <property type="match status" value="1"/>
</dbReference>
<keyword evidence="8" id="KW-1185">Reference proteome</keyword>
<dbReference type="InterPro" id="IPR017923">
    <property type="entry name" value="TFIIS_N"/>
</dbReference>
<dbReference type="PANTHER" id="PTHR15141">
    <property type="entry name" value="TRANSCRIPTION ELONGATION FACTOR B POLYPEPTIDE 3"/>
    <property type="match status" value="1"/>
</dbReference>
<proteinExistence type="predicted"/>
<name>A0A0G4IKK0_PLABS</name>
<sequence>MASAALVQAGERLRVLASSDSSAQDASAIHAVLVELERYPMSKKTLHETRIGAIVNSARKRIAAPQLQRIAKRVIASWRSVVQDTTTPAASNSPVPAMRAVQRRPAGRVPSLESLCVGFVRREIMRLGEIPRAFPTSLLLQFVANAKADDLIRIERLNPHLVSELDGSWERIVRLDIPDRYRAEHAKLGSHQTPPGFWRQVYVTVMNEREARQQQYIKSLEQRQAKTAVEKQQTSIKRLPAASSAVRKAEKRQRTSASSSAANPARSRLEKIVGPVRKRLEMEKKFVRGRRR</sequence>
<reference evidence="6 8" key="1">
    <citation type="submission" date="2015-02" db="EMBL/GenBank/DDBJ databases">
        <authorList>
            <person name="Chooi Y.-H."/>
        </authorList>
    </citation>
    <scope>NUCLEOTIDE SEQUENCE [LARGE SCALE GENOMIC DNA]</scope>
    <source>
        <strain evidence="6">E3</strain>
    </source>
</reference>
<geneLocation type="mitochondrion" evidence="7"/>
<comment type="subcellular location">
    <subcellularLocation>
        <location evidence="1 3">Nucleus</location>
    </subcellularLocation>
</comment>
<dbReference type="Proteomes" id="UP000290189">
    <property type="component" value="Unassembled WGS sequence"/>
</dbReference>
<dbReference type="EMBL" id="CDSF01000035">
    <property type="protein sequence ID" value="CEO95708.1"/>
    <property type="molecule type" value="Genomic_DNA"/>
</dbReference>
<dbReference type="GO" id="GO:0070449">
    <property type="term" value="C:elongin complex"/>
    <property type="evidence" value="ECO:0007669"/>
    <property type="project" value="InterPro"/>
</dbReference>
<evidence type="ECO:0000313" key="7">
    <source>
        <dbReference type="EMBL" id="SPQ99958.1"/>
    </source>
</evidence>
<dbReference type="InterPro" id="IPR051870">
    <property type="entry name" value="Elongin-A_domain"/>
</dbReference>
<evidence type="ECO:0000256" key="4">
    <source>
        <dbReference type="SAM" id="MobiDB-lite"/>
    </source>
</evidence>
<dbReference type="Pfam" id="PF06881">
    <property type="entry name" value="Elongin_A"/>
    <property type="match status" value="1"/>
</dbReference>
<dbReference type="PANTHER" id="PTHR15141:SF76">
    <property type="entry name" value="TRANSCRIPTION ELONGATION FACTOR B POLYPEPTIDE 3"/>
    <property type="match status" value="1"/>
</dbReference>
<dbReference type="Gene3D" id="1.20.930.10">
    <property type="entry name" value="Conserved domain common to transcription factors TFIIS, elongin A, CRSP70"/>
    <property type="match status" value="1"/>
</dbReference>
<evidence type="ECO:0000313" key="6">
    <source>
        <dbReference type="EMBL" id="CEO95708.1"/>
    </source>
</evidence>
<dbReference type="STRING" id="37360.A0A0G4IKK0"/>
<dbReference type="InterPro" id="IPR010684">
    <property type="entry name" value="RNA_pol_II_trans_fac_SIII_A"/>
</dbReference>
<dbReference type="Proteomes" id="UP000039324">
    <property type="component" value="Unassembled WGS sequence"/>
</dbReference>
<keyword evidence="7" id="KW-0496">Mitochondrion</keyword>
<keyword evidence="2 3" id="KW-0539">Nucleus</keyword>
<evidence type="ECO:0000259" key="5">
    <source>
        <dbReference type="PROSITE" id="PS51319"/>
    </source>
</evidence>
<evidence type="ECO:0000313" key="8">
    <source>
        <dbReference type="Proteomes" id="UP000039324"/>
    </source>
</evidence>
<feature type="region of interest" description="Disordered" evidence="4">
    <location>
        <begin position="229"/>
        <end position="292"/>
    </location>
</feature>
<evidence type="ECO:0000256" key="2">
    <source>
        <dbReference type="ARBA" id="ARBA00023242"/>
    </source>
</evidence>
<protein>
    <recommendedName>
        <fullName evidence="5">TFIIS N-terminal domain-containing protein</fullName>
    </recommendedName>
</protein>
<evidence type="ECO:0000313" key="9">
    <source>
        <dbReference type="Proteomes" id="UP000290189"/>
    </source>
</evidence>
<accession>A0A0G4IKK0</accession>
<feature type="domain" description="TFIIS N-terminal" evidence="5">
    <location>
        <begin position="10"/>
        <end position="85"/>
    </location>
</feature>
<dbReference type="GO" id="GO:0006368">
    <property type="term" value="P:transcription elongation by RNA polymerase II"/>
    <property type="evidence" value="ECO:0007669"/>
    <property type="project" value="InterPro"/>
</dbReference>
<gene>
    <name evidence="6" type="ORF">PBRA_004421</name>
    <name evidence="7" type="ORF">PLBR_LOCUS7173</name>
</gene>
<dbReference type="EMBL" id="OVEO01000013">
    <property type="protein sequence ID" value="SPQ99958.1"/>
    <property type="molecule type" value="Genomic_DNA"/>
</dbReference>
<evidence type="ECO:0000256" key="3">
    <source>
        <dbReference type="PROSITE-ProRule" id="PRU00649"/>
    </source>
</evidence>
<dbReference type="InterPro" id="IPR003617">
    <property type="entry name" value="TFIIS/CRSP70_N_sub"/>
</dbReference>
<dbReference type="Pfam" id="PF08711">
    <property type="entry name" value="Med26"/>
    <property type="match status" value="1"/>
</dbReference>
<dbReference type="OrthoDB" id="550309at2759"/>
<evidence type="ECO:0000256" key="1">
    <source>
        <dbReference type="ARBA" id="ARBA00004123"/>
    </source>
</evidence>
<dbReference type="SMART" id="SM00509">
    <property type="entry name" value="TFS2N"/>
    <property type="match status" value="1"/>
</dbReference>
<dbReference type="SUPFAM" id="SSF47676">
    <property type="entry name" value="Conserved domain common to transcription factors TFIIS, elongin A, CRSP70"/>
    <property type="match status" value="1"/>
</dbReference>